<dbReference type="EMBL" id="MNCJ02000329">
    <property type="protein sequence ID" value="KAF5770057.1"/>
    <property type="molecule type" value="Genomic_DNA"/>
</dbReference>
<evidence type="ECO:0000313" key="2">
    <source>
        <dbReference type="Proteomes" id="UP000215914"/>
    </source>
</evidence>
<accession>A0A9K3EBB1</accession>
<keyword evidence="2" id="KW-1185">Reference proteome</keyword>
<gene>
    <name evidence="1" type="ORF">HanXRQr2_Chr14g0655241</name>
</gene>
<reference evidence="1" key="1">
    <citation type="journal article" date="2017" name="Nature">
        <title>The sunflower genome provides insights into oil metabolism, flowering and Asterid evolution.</title>
        <authorList>
            <person name="Badouin H."/>
            <person name="Gouzy J."/>
            <person name="Grassa C.J."/>
            <person name="Murat F."/>
            <person name="Staton S.E."/>
            <person name="Cottret L."/>
            <person name="Lelandais-Briere C."/>
            <person name="Owens G.L."/>
            <person name="Carrere S."/>
            <person name="Mayjonade B."/>
            <person name="Legrand L."/>
            <person name="Gill N."/>
            <person name="Kane N.C."/>
            <person name="Bowers J.E."/>
            <person name="Hubner S."/>
            <person name="Bellec A."/>
            <person name="Berard A."/>
            <person name="Berges H."/>
            <person name="Blanchet N."/>
            <person name="Boniface M.C."/>
            <person name="Brunel D."/>
            <person name="Catrice O."/>
            <person name="Chaidir N."/>
            <person name="Claudel C."/>
            <person name="Donnadieu C."/>
            <person name="Faraut T."/>
            <person name="Fievet G."/>
            <person name="Helmstetter N."/>
            <person name="King M."/>
            <person name="Knapp S.J."/>
            <person name="Lai Z."/>
            <person name="Le Paslier M.C."/>
            <person name="Lippi Y."/>
            <person name="Lorenzon L."/>
            <person name="Mandel J.R."/>
            <person name="Marage G."/>
            <person name="Marchand G."/>
            <person name="Marquand E."/>
            <person name="Bret-Mestries E."/>
            <person name="Morien E."/>
            <person name="Nambeesan S."/>
            <person name="Nguyen T."/>
            <person name="Pegot-Espagnet P."/>
            <person name="Pouilly N."/>
            <person name="Raftis F."/>
            <person name="Sallet E."/>
            <person name="Schiex T."/>
            <person name="Thomas J."/>
            <person name="Vandecasteele C."/>
            <person name="Vares D."/>
            <person name="Vear F."/>
            <person name="Vautrin S."/>
            <person name="Crespi M."/>
            <person name="Mangin B."/>
            <person name="Burke J.M."/>
            <person name="Salse J."/>
            <person name="Munos S."/>
            <person name="Vincourt P."/>
            <person name="Rieseberg L.H."/>
            <person name="Langlade N.B."/>
        </authorList>
    </citation>
    <scope>NUCLEOTIDE SEQUENCE</scope>
    <source>
        <tissue evidence="1">Leaves</tissue>
    </source>
</reference>
<protein>
    <submittedName>
        <fullName evidence="1">Uncharacterized protein</fullName>
    </submittedName>
</protein>
<reference evidence="1" key="2">
    <citation type="submission" date="2020-06" db="EMBL/GenBank/DDBJ databases">
        <title>Helianthus annuus Genome sequencing and assembly Release 2.</title>
        <authorList>
            <person name="Gouzy J."/>
            <person name="Langlade N."/>
            <person name="Munos S."/>
        </authorList>
    </citation>
    <scope>NUCLEOTIDE SEQUENCE</scope>
    <source>
        <tissue evidence="1">Leaves</tissue>
    </source>
</reference>
<dbReference type="Proteomes" id="UP000215914">
    <property type="component" value="Unassembled WGS sequence"/>
</dbReference>
<proteinExistence type="predicted"/>
<dbReference type="Gramene" id="mRNA:HanXRQr2_Chr14g0655241">
    <property type="protein sequence ID" value="CDS:HanXRQr2_Chr14g0655241.1"/>
    <property type="gene ID" value="HanXRQr2_Chr14g0655241"/>
</dbReference>
<name>A0A9K3EBB1_HELAN</name>
<organism evidence="1 2">
    <name type="scientific">Helianthus annuus</name>
    <name type="common">Common sunflower</name>
    <dbReference type="NCBI Taxonomy" id="4232"/>
    <lineage>
        <taxon>Eukaryota</taxon>
        <taxon>Viridiplantae</taxon>
        <taxon>Streptophyta</taxon>
        <taxon>Embryophyta</taxon>
        <taxon>Tracheophyta</taxon>
        <taxon>Spermatophyta</taxon>
        <taxon>Magnoliopsida</taxon>
        <taxon>eudicotyledons</taxon>
        <taxon>Gunneridae</taxon>
        <taxon>Pentapetalae</taxon>
        <taxon>asterids</taxon>
        <taxon>campanulids</taxon>
        <taxon>Asterales</taxon>
        <taxon>Asteraceae</taxon>
        <taxon>Asteroideae</taxon>
        <taxon>Heliantheae alliance</taxon>
        <taxon>Heliantheae</taxon>
        <taxon>Helianthus</taxon>
    </lineage>
</organism>
<dbReference type="AlphaFoldDB" id="A0A9K3EBB1"/>
<comment type="caution">
    <text evidence="1">The sequence shown here is derived from an EMBL/GenBank/DDBJ whole genome shotgun (WGS) entry which is preliminary data.</text>
</comment>
<sequence length="49" mass="5799">MHSSLTHLINLIQCLLIQNPHTTILRKPEFQTRKLLLMMMILIIMITQN</sequence>
<evidence type="ECO:0000313" key="1">
    <source>
        <dbReference type="EMBL" id="KAF5770057.1"/>
    </source>
</evidence>